<dbReference type="PANTHER" id="PTHR32309:SF13">
    <property type="entry name" value="FERRIC ENTEROBACTIN TRANSPORT PROTEIN FEPE"/>
    <property type="match status" value="1"/>
</dbReference>
<reference evidence="2 3" key="1">
    <citation type="submission" date="2022-12" db="EMBL/GenBank/DDBJ databases">
        <title>Chitinophagaceae gen. sp. nov., a new member of the family Chitinophagaceae, isolated from soil in a chemical factory.</title>
        <authorList>
            <person name="Ke Z."/>
        </authorList>
    </citation>
    <scope>NUCLEOTIDE SEQUENCE [LARGE SCALE GENOMIC DNA]</scope>
    <source>
        <strain evidence="2 3">LY-5</strain>
    </source>
</reference>
<sequence>MMNNLAEDLKQVLDWLKYLLSKWLVIGVISILIGVYGVYVAIKDKPQYESHLTFALEEGNDGLSGAMSLAAEFGFSIGGGQSIFAGENILEIIKSRNIIERTLLSVDTLDKRPVTLADWYRNILKALTVKDKNSNYSNVSFPVGQDRKTFSYLQDTVLLTLKEGIVRNFLNVGKADKRTSLFIINFRSPDEHFTKVFTEHLLRETTDYYTEIKTKRSKQTLDILESRVAHMKGNLNSAVTGRLEIQDANINPAFLKAQAPVQIKQIDAETYGAAYAELFKNLEMARVQYLKEIPLLQVIDDVNYPMKRIKLGKAKNGISYAIIGGLLMSFLFSIIYVLKKMNIIKSK</sequence>
<dbReference type="EMBL" id="JAQGEF010000029">
    <property type="protein sequence ID" value="MDA3616409.1"/>
    <property type="molecule type" value="Genomic_DNA"/>
</dbReference>
<dbReference type="RefSeq" id="WP_407032738.1">
    <property type="nucleotide sequence ID" value="NZ_JAQGEF010000029.1"/>
</dbReference>
<keyword evidence="3" id="KW-1185">Reference proteome</keyword>
<evidence type="ECO:0000313" key="2">
    <source>
        <dbReference type="EMBL" id="MDA3616409.1"/>
    </source>
</evidence>
<keyword evidence="1" id="KW-0812">Transmembrane</keyword>
<accession>A0ABT4UP65</accession>
<feature type="transmembrane region" description="Helical" evidence="1">
    <location>
        <begin position="317"/>
        <end position="338"/>
    </location>
</feature>
<evidence type="ECO:0000313" key="3">
    <source>
        <dbReference type="Proteomes" id="UP001210231"/>
    </source>
</evidence>
<gene>
    <name evidence="2" type="ORF">O3P16_16470</name>
</gene>
<dbReference type="InterPro" id="IPR050445">
    <property type="entry name" value="Bact_polysacc_biosynth/exp"/>
</dbReference>
<organism evidence="2 3">
    <name type="scientific">Polluticaenibacter yanchengensis</name>
    <dbReference type="NCBI Taxonomy" id="3014562"/>
    <lineage>
        <taxon>Bacteria</taxon>
        <taxon>Pseudomonadati</taxon>
        <taxon>Bacteroidota</taxon>
        <taxon>Chitinophagia</taxon>
        <taxon>Chitinophagales</taxon>
        <taxon>Chitinophagaceae</taxon>
        <taxon>Polluticaenibacter</taxon>
    </lineage>
</organism>
<protein>
    <recommendedName>
        <fullName evidence="4">Lipopolysaccharide biosynthesis protein</fullName>
    </recommendedName>
</protein>
<name>A0ABT4UP65_9BACT</name>
<dbReference type="PANTHER" id="PTHR32309">
    <property type="entry name" value="TYROSINE-PROTEIN KINASE"/>
    <property type="match status" value="1"/>
</dbReference>
<evidence type="ECO:0008006" key="4">
    <source>
        <dbReference type="Google" id="ProtNLM"/>
    </source>
</evidence>
<comment type="caution">
    <text evidence="2">The sequence shown here is derived from an EMBL/GenBank/DDBJ whole genome shotgun (WGS) entry which is preliminary data.</text>
</comment>
<keyword evidence="1" id="KW-1133">Transmembrane helix</keyword>
<dbReference type="Proteomes" id="UP001210231">
    <property type="component" value="Unassembled WGS sequence"/>
</dbReference>
<feature type="transmembrane region" description="Helical" evidence="1">
    <location>
        <begin position="20"/>
        <end position="42"/>
    </location>
</feature>
<evidence type="ECO:0000256" key="1">
    <source>
        <dbReference type="SAM" id="Phobius"/>
    </source>
</evidence>
<keyword evidence="1" id="KW-0472">Membrane</keyword>
<proteinExistence type="predicted"/>